<evidence type="ECO:0000256" key="1">
    <source>
        <dbReference type="ARBA" id="ARBA00004191"/>
    </source>
</evidence>
<dbReference type="InterPro" id="IPR051153">
    <property type="entry name" value="Yeast_CWMannoprotein_PIR"/>
</dbReference>
<reference evidence="9" key="1">
    <citation type="submission" date="2023-04" db="EMBL/GenBank/DDBJ databases">
        <title>Candida boidinii NBRC 10035.</title>
        <authorList>
            <person name="Ichikawa N."/>
            <person name="Sato H."/>
            <person name="Tonouchi N."/>
        </authorList>
    </citation>
    <scope>NUCLEOTIDE SEQUENCE</scope>
    <source>
        <strain evidence="9">NBRC 10035</strain>
    </source>
</reference>
<dbReference type="EMBL" id="BSXN01000005">
    <property type="protein sequence ID" value="GME66566.1"/>
    <property type="molecule type" value="Genomic_DNA"/>
</dbReference>
<keyword evidence="3" id="KW-0964">Secreted</keyword>
<keyword evidence="4 7" id="KW-0732">Signal</keyword>
<comment type="caution">
    <text evidence="9">The sequence shown here is derived from an EMBL/GenBank/DDBJ whole genome shotgun (WGS) entry which is preliminary data.</text>
</comment>
<proteinExistence type="inferred from homology"/>
<feature type="chain" id="PRO_5040836047" evidence="7">
    <location>
        <begin position="20"/>
        <end position="344"/>
    </location>
</feature>
<keyword evidence="2" id="KW-0134">Cell wall</keyword>
<feature type="signal peptide" evidence="7">
    <location>
        <begin position="1"/>
        <end position="19"/>
    </location>
</feature>
<comment type="subcellular location">
    <subcellularLocation>
        <location evidence="1">Secreted</location>
        <location evidence="1">Cell wall</location>
    </subcellularLocation>
</comment>
<dbReference type="InterPro" id="IPR000420">
    <property type="entry name" value="Yeast_PIR_rpt"/>
</dbReference>
<evidence type="ECO:0000256" key="5">
    <source>
        <dbReference type="ARBA" id="ARBA00022737"/>
    </source>
</evidence>
<dbReference type="GO" id="GO:0005199">
    <property type="term" value="F:structural constituent of cell wall"/>
    <property type="evidence" value="ECO:0007669"/>
    <property type="project" value="InterPro"/>
</dbReference>
<dbReference type="AlphaFoldDB" id="A0A9W6SUI8"/>
<dbReference type="PROSITE" id="PS50256">
    <property type="entry name" value="PIR_REPEAT_2"/>
    <property type="match status" value="9"/>
</dbReference>
<keyword evidence="10" id="KW-1185">Reference proteome</keyword>
<dbReference type="Pfam" id="PF00399">
    <property type="entry name" value="PIR"/>
    <property type="match status" value="8"/>
</dbReference>
<dbReference type="Proteomes" id="UP001165120">
    <property type="component" value="Unassembled WGS sequence"/>
</dbReference>
<accession>A0A9W6SUI8</accession>
<organism evidence="9 10">
    <name type="scientific">Candida boidinii</name>
    <name type="common">Yeast</name>
    <dbReference type="NCBI Taxonomy" id="5477"/>
    <lineage>
        <taxon>Eukaryota</taxon>
        <taxon>Fungi</taxon>
        <taxon>Dikarya</taxon>
        <taxon>Ascomycota</taxon>
        <taxon>Saccharomycotina</taxon>
        <taxon>Pichiomycetes</taxon>
        <taxon>Pichiales</taxon>
        <taxon>Pichiaceae</taxon>
        <taxon>Ogataea</taxon>
        <taxon>Ogataea/Candida clade</taxon>
    </lineage>
</organism>
<evidence type="ECO:0000256" key="3">
    <source>
        <dbReference type="ARBA" id="ARBA00022525"/>
    </source>
</evidence>
<dbReference type="PANTHER" id="PTHR47254:SF1">
    <property type="entry name" value="CELL WALL MANNOPROTEIN CIS3-RELATED"/>
    <property type="match status" value="1"/>
</dbReference>
<evidence type="ECO:0000259" key="8">
    <source>
        <dbReference type="Pfam" id="PF22799"/>
    </source>
</evidence>
<dbReference type="GO" id="GO:0031505">
    <property type="term" value="P:fungal-type cell wall organization"/>
    <property type="evidence" value="ECO:0007669"/>
    <property type="project" value="UniProtKB-ARBA"/>
</dbReference>
<evidence type="ECO:0000256" key="6">
    <source>
        <dbReference type="ARBA" id="ARBA00038219"/>
    </source>
</evidence>
<dbReference type="PANTHER" id="PTHR47254">
    <property type="entry name" value="CELL WALL MANNOPROTEIN CIS3-RELATED"/>
    <property type="match status" value="1"/>
</dbReference>
<comment type="similarity">
    <text evidence="6">Belongs to the PIR protein family.</text>
</comment>
<evidence type="ECO:0000313" key="10">
    <source>
        <dbReference type="Proteomes" id="UP001165120"/>
    </source>
</evidence>
<dbReference type="PROSITE" id="PS00929">
    <property type="entry name" value="PIR_REPEAT_1"/>
    <property type="match status" value="1"/>
</dbReference>
<evidence type="ECO:0000256" key="7">
    <source>
        <dbReference type="SAM" id="SignalP"/>
    </source>
</evidence>
<protein>
    <submittedName>
        <fullName evidence="9">Unnamed protein product</fullName>
    </submittedName>
</protein>
<gene>
    <name evidence="9" type="ORF">Cboi02_000003100</name>
</gene>
<name>A0A9W6SUI8_CANBO</name>
<sequence>MQYKLTSIVFLGLVSQALSAYVPTEPWSTLTPSASLTGGSTSWASTFGIAIEPLPTTYSSLAKREVAATQIGDGQIQATTSTAETKAPVTQIGDGQIQATTSTAAATKAPVTQIGDGQIQATTSTAAATKAPVTQIGDGQIQATTSTAAATKAPVTQIGDGQIQATTATVAPVTQIGDGQIQATTGTVAPVTQIGDGQIQATTASGASQISDGQVQATTASGASQVSDGQVQATSAAESSFDVSVACKADGALAMTLEDGILKDSQGRIGSIVANRQFQFDGPPPQAGAIYAAGWGITDDGYLSIGDDDVFWQCLSGTFYNLYDQSIGGQCSPVHLKIVDLIEC</sequence>
<dbReference type="InterPro" id="IPR054508">
    <property type="entry name" value="PIR1-like_C"/>
</dbReference>
<evidence type="ECO:0000256" key="4">
    <source>
        <dbReference type="ARBA" id="ARBA00022729"/>
    </source>
</evidence>
<dbReference type="Pfam" id="PF22799">
    <property type="entry name" value="PIR1-like_C"/>
    <property type="match status" value="1"/>
</dbReference>
<dbReference type="GO" id="GO:0009277">
    <property type="term" value="C:fungal-type cell wall"/>
    <property type="evidence" value="ECO:0007669"/>
    <property type="project" value="TreeGrafter"/>
</dbReference>
<evidence type="ECO:0000313" key="9">
    <source>
        <dbReference type="EMBL" id="GME66566.1"/>
    </source>
</evidence>
<evidence type="ECO:0000256" key="2">
    <source>
        <dbReference type="ARBA" id="ARBA00022512"/>
    </source>
</evidence>
<feature type="domain" description="Cell wall mannoprotein PIR1-like C-terminal" evidence="8">
    <location>
        <begin position="260"/>
        <end position="334"/>
    </location>
</feature>
<keyword evidence="5" id="KW-0677">Repeat</keyword>